<feature type="compositionally biased region" description="Basic and acidic residues" evidence="1">
    <location>
        <begin position="80"/>
        <end position="96"/>
    </location>
</feature>
<protein>
    <submittedName>
        <fullName evidence="2">Uncharacterized protein</fullName>
    </submittedName>
</protein>
<feature type="compositionally biased region" description="Basic and acidic residues" evidence="1">
    <location>
        <begin position="22"/>
        <end position="31"/>
    </location>
</feature>
<gene>
    <name evidence="2" type="ORF">BT63DRAFT_430022</name>
</gene>
<dbReference type="EMBL" id="MU004244">
    <property type="protein sequence ID" value="KAF2663746.1"/>
    <property type="molecule type" value="Genomic_DNA"/>
</dbReference>
<feature type="region of interest" description="Disordered" evidence="1">
    <location>
        <begin position="1"/>
        <end position="169"/>
    </location>
</feature>
<dbReference type="Proteomes" id="UP000799302">
    <property type="component" value="Unassembled WGS sequence"/>
</dbReference>
<dbReference type="AlphaFoldDB" id="A0A6A6TW98"/>
<name>A0A6A6TW98_9PEZI</name>
<feature type="compositionally biased region" description="Gly residues" evidence="1">
    <location>
        <begin position="35"/>
        <end position="44"/>
    </location>
</feature>
<evidence type="ECO:0000256" key="1">
    <source>
        <dbReference type="SAM" id="MobiDB-lite"/>
    </source>
</evidence>
<organism evidence="2 3">
    <name type="scientific">Microthyrium microscopicum</name>
    <dbReference type="NCBI Taxonomy" id="703497"/>
    <lineage>
        <taxon>Eukaryota</taxon>
        <taxon>Fungi</taxon>
        <taxon>Dikarya</taxon>
        <taxon>Ascomycota</taxon>
        <taxon>Pezizomycotina</taxon>
        <taxon>Dothideomycetes</taxon>
        <taxon>Dothideomycetes incertae sedis</taxon>
        <taxon>Microthyriales</taxon>
        <taxon>Microthyriaceae</taxon>
        <taxon>Microthyrium</taxon>
    </lineage>
</organism>
<reference evidence="2" key="1">
    <citation type="journal article" date="2020" name="Stud. Mycol.">
        <title>101 Dothideomycetes genomes: a test case for predicting lifestyles and emergence of pathogens.</title>
        <authorList>
            <person name="Haridas S."/>
            <person name="Albert R."/>
            <person name="Binder M."/>
            <person name="Bloem J."/>
            <person name="Labutti K."/>
            <person name="Salamov A."/>
            <person name="Andreopoulos B."/>
            <person name="Baker S."/>
            <person name="Barry K."/>
            <person name="Bills G."/>
            <person name="Bluhm B."/>
            <person name="Cannon C."/>
            <person name="Castanera R."/>
            <person name="Culley D."/>
            <person name="Daum C."/>
            <person name="Ezra D."/>
            <person name="Gonzalez J."/>
            <person name="Henrissat B."/>
            <person name="Kuo A."/>
            <person name="Liang C."/>
            <person name="Lipzen A."/>
            <person name="Lutzoni F."/>
            <person name="Magnuson J."/>
            <person name="Mondo S."/>
            <person name="Nolan M."/>
            <person name="Ohm R."/>
            <person name="Pangilinan J."/>
            <person name="Park H.-J."/>
            <person name="Ramirez L."/>
            <person name="Alfaro M."/>
            <person name="Sun H."/>
            <person name="Tritt A."/>
            <person name="Yoshinaga Y."/>
            <person name="Zwiers L.-H."/>
            <person name="Turgeon B."/>
            <person name="Goodwin S."/>
            <person name="Spatafora J."/>
            <person name="Crous P."/>
            <person name="Grigoriev I."/>
        </authorList>
    </citation>
    <scope>NUCLEOTIDE SEQUENCE</scope>
    <source>
        <strain evidence="2">CBS 115976</strain>
    </source>
</reference>
<keyword evidence="3" id="KW-1185">Reference proteome</keyword>
<accession>A0A6A6TW98</accession>
<sequence>MTNPPSGQNRESRGNRGSGDGKSNEKGENKSNGRTGRGGPGRSGGESDKEPGDSTDSDLPQDGTSQGERTKGGRNKSDKRKGERTHDGETQPRQHDESEEFDDGRPSKPARGSSTHSGQSWPGEGEQSDGASVRPGSGNAANSVEDDGDHRKSSLNHGSSPRKKNDGSSLKMNLIGTLEQLVWTYFLYRCIVAGILG</sequence>
<evidence type="ECO:0000313" key="3">
    <source>
        <dbReference type="Proteomes" id="UP000799302"/>
    </source>
</evidence>
<evidence type="ECO:0000313" key="2">
    <source>
        <dbReference type="EMBL" id="KAF2663746.1"/>
    </source>
</evidence>
<proteinExistence type="predicted"/>